<dbReference type="Gene3D" id="1.20.1260.10">
    <property type="match status" value="1"/>
</dbReference>
<accession>A0ABY7XSG3</accession>
<dbReference type="EMBL" id="CP078075">
    <property type="protein sequence ID" value="WDM43984.1"/>
    <property type="molecule type" value="Genomic_DNA"/>
</dbReference>
<dbReference type="InterPro" id="IPR012347">
    <property type="entry name" value="Ferritin-like"/>
</dbReference>
<reference evidence="1 2" key="1">
    <citation type="submission" date="2021-06" db="EMBL/GenBank/DDBJ databases">
        <title>Genome-based taxonomic framework of Microbacterium strains isolated from marine environment, the description of four new species and reclassification of four preexisting species.</title>
        <authorList>
            <person name="Lee S.D."/>
            <person name="Kim S.-M."/>
            <person name="Byeon Y.-S."/>
            <person name="Yang H.L."/>
            <person name="Kim I.S."/>
        </authorList>
    </citation>
    <scope>NUCLEOTIDE SEQUENCE [LARGE SCALE GENOMIC DNA]</scope>
    <source>
        <strain evidence="1 2">KACC 14465</strain>
    </source>
</reference>
<name>A0ABY7XSG3_MICLT</name>
<dbReference type="NCBIfam" id="TIGR02158">
    <property type="entry name" value="PA_CoA_Oxy3"/>
    <property type="match status" value="1"/>
</dbReference>
<sequence length="287" mass="31490">MTDTNPVVERAKRDETHDVHGDVSVDALQLSDELSGTGATAASADIAEYALRLGDDALILSQQLGEWISRAPELEEDVALGNIALDLLGHARSLLHYAGSYDGRSEDDLAFFRDEPEFRCAWIVEQPNGDFAQTIARQFVVSTYMFEMYSALRTSTDETFAAIAEKSLKEVDYHRDHSVQWMLRLAGGTEESRARIIRATADVWPYVDELFRDDELIERLGDAAARPSSLREGFDGVVDTVFAEADLAVPAVAASSAGGRRGAHATPLGHILAEMQVLARRHPGASW</sequence>
<dbReference type="GO" id="GO:0097266">
    <property type="term" value="F:phenylacetyl-CoA 1,2-epoxidase activity"/>
    <property type="evidence" value="ECO:0007669"/>
    <property type="project" value="UniProtKB-EC"/>
</dbReference>
<dbReference type="EC" id="1.14.13.149" evidence="1"/>
<evidence type="ECO:0000313" key="2">
    <source>
        <dbReference type="Proteomes" id="UP001215097"/>
    </source>
</evidence>
<keyword evidence="1" id="KW-0560">Oxidoreductase</keyword>
<dbReference type="PIRSF" id="PIRSF037834">
    <property type="entry name" value="PA_CoA_Oase3"/>
    <property type="match status" value="1"/>
</dbReference>
<dbReference type="InterPro" id="IPR009078">
    <property type="entry name" value="Ferritin-like_SF"/>
</dbReference>
<dbReference type="RefSeq" id="WP_425561698.1">
    <property type="nucleotide sequence ID" value="NZ_BAAAUN010000001.1"/>
</dbReference>
<dbReference type="PANTHER" id="PTHR30458">
    <property type="entry name" value="PHENYLACETIC ACID DEGRADATION PROTEIN PAA"/>
    <property type="match status" value="1"/>
</dbReference>
<dbReference type="InterPro" id="IPR011882">
    <property type="entry name" value="PaaC"/>
</dbReference>
<proteinExistence type="predicted"/>
<dbReference type="Pfam" id="PF05138">
    <property type="entry name" value="PaaA_PaaC"/>
    <property type="match status" value="1"/>
</dbReference>
<gene>
    <name evidence="1" type="primary">paaC</name>
    <name evidence="1" type="ORF">KV395_12340</name>
</gene>
<organism evidence="1 2">
    <name type="scientific">Microbacterium luteolum</name>
    <name type="common">Aureobacterium luteolum</name>
    <dbReference type="NCBI Taxonomy" id="69367"/>
    <lineage>
        <taxon>Bacteria</taxon>
        <taxon>Bacillati</taxon>
        <taxon>Actinomycetota</taxon>
        <taxon>Actinomycetes</taxon>
        <taxon>Micrococcales</taxon>
        <taxon>Microbacteriaceae</taxon>
        <taxon>Microbacterium</taxon>
    </lineage>
</organism>
<dbReference type="SUPFAM" id="SSF47240">
    <property type="entry name" value="Ferritin-like"/>
    <property type="match status" value="1"/>
</dbReference>
<dbReference type="InterPro" id="IPR052703">
    <property type="entry name" value="Aromatic_CoA_ox/epox"/>
</dbReference>
<dbReference type="InterPro" id="IPR007814">
    <property type="entry name" value="PaaA_PaaC"/>
</dbReference>
<protein>
    <submittedName>
        <fullName evidence="1">Phenylacetate-CoA oxygenase subunit PaaC</fullName>
        <ecNumber evidence="1">1.14.13.149</ecNumber>
    </submittedName>
</protein>
<keyword evidence="2" id="KW-1185">Reference proteome</keyword>
<evidence type="ECO:0000313" key="1">
    <source>
        <dbReference type="EMBL" id="WDM43984.1"/>
    </source>
</evidence>
<dbReference type="PANTHER" id="PTHR30458:SF0">
    <property type="entry name" value="1,2-PHENYLACETYL-COA EPOXIDASE, SUBUNIT C"/>
    <property type="match status" value="1"/>
</dbReference>
<dbReference type="Proteomes" id="UP001215097">
    <property type="component" value="Chromosome"/>
</dbReference>